<organism evidence="1 2">
    <name type="scientific">Scutellospora calospora</name>
    <dbReference type="NCBI Taxonomy" id="85575"/>
    <lineage>
        <taxon>Eukaryota</taxon>
        <taxon>Fungi</taxon>
        <taxon>Fungi incertae sedis</taxon>
        <taxon>Mucoromycota</taxon>
        <taxon>Glomeromycotina</taxon>
        <taxon>Glomeromycetes</taxon>
        <taxon>Diversisporales</taxon>
        <taxon>Gigasporaceae</taxon>
        <taxon>Scutellospora</taxon>
    </lineage>
</organism>
<protein>
    <submittedName>
        <fullName evidence="1">11015_t:CDS:1</fullName>
    </submittedName>
</protein>
<reference evidence="1" key="1">
    <citation type="submission" date="2021-06" db="EMBL/GenBank/DDBJ databases">
        <authorList>
            <person name="Kallberg Y."/>
            <person name="Tangrot J."/>
            <person name="Rosling A."/>
        </authorList>
    </citation>
    <scope>NUCLEOTIDE SEQUENCE</scope>
    <source>
        <strain evidence="1">AU212A</strain>
    </source>
</reference>
<evidence type="ECO:0000313" key="2">
    <source>
        <dbReference type="Proteomes" id="UP000789860"/>
    </source>
</evidence>
<comment type="caution">
    <text evidence="1">The sequence shown here is derived from an EMBL/GenBank/DDBJ whole genome shotgun (WGS) entry which is preliminary data.</text>
</comment>
<feature type="non-terminal residue" evidence="1">
    <location>
        <position position="1"/>
    </location>
</feature>
<dbReference type="EMBL" id="CAJVPM010044773">
    <property type="protein sequence ID" value="CAG8714847.1"/>
    <property type="molecule type" value="Genomic_DNA"/>
</dbReference>
<evidence type="ECO:0000313" key="1">
    <source>
        <dbReference type="EMBL" id="CAG8714847.1"/>
    </source>
</evidence>
<gene>
    <name evidence="1" type="ORF">SCALOS_LOCUS11020</name>
</gene>
<name>A0ACA9PQ60_9GLOM</name>
<keyword evidence="2" id="KW-1185">Reference proteome</keyword>
<proteinExistence type="predicted"/>
<accession>A0ACA9PQ60</accession>
<sequence length="43" mass="5172">QKDQKKNFQAKENKVYLATLILEEETKLSECLNFKQNEQKRQS</sequence>
<dbReference type="Proteomes" id="UP000789860">
    <property type="component" value="Unassembled WGS sequence"/>
</dbReference>
<feature type="non-terminal residue" evidence="1">
    <location>
        <position position="43"/>
    </location>
</feature>